<dbReference type="InterPro" id="IPR012020">
    <property type="entry name" value="ABHD4"/>
</dbReference>
<dbReference type="PANTHER" id="PTHR10794">
    <property type="entry name" value="ABHYDROLASE DOMAIN-CONTAINING PROTEIN"/>
    <property type="match status" value="1"/>
</dbReference>
<proteinExistence type="inferred from homology"/>
<dbReference type="GO" id="GO:0047372">
    <property type="term" value="F:monoacylglycerol lipase activity"/>
    <property type="evidence" value="ECO:0007669"/>
    <property type="project" value="TreeGrafter"/>
</dbReference>
<dbReference type="OrthoDB" id="332676at2"/>
<dbReference type="EMBL" id="OBEB01000009">
    <property type="protein sequence ID" value="SNY59269.1"/>
    <property type="molecule type" value="Genomic_DNA"/>
</dbReference>
<evidence type="ECO:0000256" key="4">
    <source>
        <dbReference type="PIRSR" id="PIRSR005211-1"/>
    </source>
</evidence>
<dbReference type="SUPFAM" id="SSF53474">
    <property type="entry name" value="alpha/beta-Hydrolases"/>
    <property type="match status" value="1"/>
</dbReference>
<feature type="domain" description="AB hydrolase-1" evidence="5">
    <location>
        <begin position="76"/>
        <end position="317"/>
    </location>
</feature>
<keyword evidence="3" id="KW-0378">Hydrolase</keyword>
<keyword evidence="2" id="KW-0719">Serine esterase</keyword>
<evidence type="ECO:0000256" key="2">
    <source>
        <dbReference type="ARBA" id="ARBA00022487"/>
    </source>
</evidence>
<dbReference type="InterPro" id="IPR000073">
    <property type="entry name" value="AB_hydrolase_1"/>
</dbReference>
<evidence type="ECO:0000313" key="7">
    <source>
        <dbReference type="Proteomes" id="UP000219353"/>
    </source>
</evidence>
<dbReference type="PIRSF" id="PIRSF005211">
    <property type="entry name" value="Ab_hydro_YheT"/>
    <property type="match status" value="1"/>
</dbReference>
<accession>A0A285JG40</accession>
<evidence type="ECO:0000256" key="3">
    <source>
        <dbReference type="ARBA" id="ARBA00022801"/>
    </source>
</evidence>
<dbReference type="InterPro" id="IPR050960">
    <property type="entry name" value="AB_hydrolase_4_sf"/>
</dbReference>
<dbReference type="InterPro" id="IPR000952">
    <property type="entry name" value="AB_hydrolase_4_CS"/>
</dbReference>
<sequence length="341" mass="38304">MQAQLRPVPQHHAQPYNQPPFQPAWWLRHAHLQTIFAKYLSPKQRLKTDVEMFNLADGDELQLNWLHCETATADTPLLVLLHGLAGDINSHYIQAMLAQCRELNWSAVLLHFRGCNGKPNKLPRAYHSGDTADAALVINEIKRRYPNRPLVAVGYSLGGNVLLKYCGEQAAANPLAAAIAVCPPLSLSACAKRINTGSSKLYQRYLLGRLKRSTLLKLQQFTDFPLPLTPEQVQGFASIEQFDEHFTAPIHGFKNAQDYYQRASGKAFLKHIQIPTLIIHAKDDPFLSDEVIPSPAELSQHVQYELTHGGGHVGFVYGSPLKPQFWLNQRIPAFIKQQLNL</sequence>
<evidence type="ECO:0000256" key="1">
    <source>
        <dbReference type="ARBA" id="ARBA00010884"/>
    </source>
</evidence>
<feature type="active site" description="Charge relay system" evidence="4">
    <location>
        <position position="284"/>
    </location>
</feature>
<feature type="active site" description="Charge relay system" evidence="4">
    <location>
        <position position="312"/>
    </location>
</feature>
<dbReference type="InterPro" id="IPR029058">
    <property type="entry name" value="AB_hydrolase_fold"/>
</dbReference>
<comment type="similarity">
    <text evidence="1">Belongs to the AB hydrolase superfamily. AB hydrolase 4 family.</text>
</comment>
<keyword evidence="7" id="KW-1185">Reference proteome</keyword>
<dbReference type="Proteomes" id="UP000219353">
    <property type="component" value="Unassembled WGS sequence"/>
</dbReference>
<dbReference type="PROSITE" id="PS01133">
    <property type="entry name" value="UPF0017"/>
    <property type="match status" value="1"/>
</dbReference>
<evidence type="ECO:0000313" key="6">
    <source>
        <dbReference type="EMBL" id="SNY59269.1"/>
    </source>
</evidence>
<dbReference type="GO" id="GO:0034338">
    <property type="term" value="F:short-chain carboxylesterase activity"/>
    <property type="evidence" value="ECO:0007669"/>
    <property type="project" value="TreeGrafter"/>
</dbReference>
<organism evidence="6 7">
    <name type="scientific">Arsukibacterium tuosuense</name>
    <dbReference type="NCBI Taxonomy" id="1323745"/>
    <lineage>
        <taxon>Bacteria</taxon>
        <taxon>Pseudomonadati</taxon>
        <taxon>Pseudomonadota</taxon>
        <taxon>Gammaproteobacteria</taxon>
        <taxon>Chromatiales</taxon>
        <taxon>Chromatiaceae</taxon>
        <taxon>Arsukibacterium</taxon>
    </lineage>
</organism>
<gene>
    <name evidence="6" type="ORF">SAMN06297280_3563</name>
</gene>
<dbReference type="Pfam" id="PF00561">
    <property type="entry name" value="Abhydrolase_1"/>
    <property type="match status" value="1"/>
</dbReference>
<name>A0A285JG40_9GAMM</name>
<reference evidence="7" key="1">
    <citation type="submission" date="2017-09" db="EMBL/GenBank/DDBJ databases">
        <authorList>
            <person name="Varghese N."/>
            <person name="Submissions S."/>
        </authorList>
    </citation>
    <scope>NUCLEOTIDE SEQUENCE [LARGE SCALE GENOMIC DNA]</scope>
    <source>
        <strain evidence="7">CGMCC 1.12461</strain>
    </source>
</reference>
<evidence type="ECO:0000259" key="5">
    <source>
        <dbReference type="Pfam" id="PF00561"/>
    </source>
</evidence>
<dbReference type="Gene3D" id="3.40.50.1820">
    <property type="entry name" value="alpha/beta hydrolase"/>
    <property type="match status" value="1"/>
</dbReference>
<dbReference type="AlphaFoldDB" id="A0A285JG40"/>
<feature type="active site" description="Charge relay system" evidence="4">
    <location>
        <position position="156"/>
    </location>
</feature>
<dbReference type="RefSeq" id="WP_097112751.1">
    <property type="nucleotide sequence ID" value="NZ_OBEB01000009.1"/>
</dbReference>
<protein>
    <recommendedName>
        <fullName evidence="5">AB hydrolase-1 domain-containing protein</fullName>
    </recommendedName>
</protein>
<dbReference type="PANTHER" id="PTHR10794:SF94">
    <property type="entry name" value="ESTERASE YHET-RELATED"/>
    <property type="match status" value="1"/>
</dbReference>
<dbReference type="NCBIfam" id="NF008218">
    <property type="entry name" value="PRK10985.1"/>
    <property type="match status" value="1"/>
</dbReference>